<dbReference type="Gene3D" id="2.60.120.10">
    <property type="entry name" value="Jelly Rolls"/>
    <property type="match status" value="1"/>
</dbReference>
<feature type="domain" description="Protein kinase" evidence="6">
    <location>
        <begin position="8"/>
        <end position="277"/>
    </location>
</feature>
<dbReference type="SUPFAM" id="SSF51206">
    <property type="entry name" value="cAMP-binding domain-like"/>
    <property type="match status" value="1"/>
</dbReference>
<keyword evidence="3 5" id="KW-0067">ATP-binding</keyword>
<dbReference type="PANTHER" id="PTHR24348:SF68">
    <property type="entry name" value="SERINE_THREONINE-PROTEIN KINASE ATG1C"/>
    <property type="match status" value="1"/>
</dbReference>
<evidence type="ECO:0000313" key="9">
    <source>
        <dbReference type="Proteomes" id="UP000253831"/>
    </source>
</evidence>
<keyword evidence="8" id="KW-0808">Transferase</keyword>
<evidence type="ECO:0000256" key="3">
    <source>
        <dbReference type="ARBA" id="ARBA00022840"/>
    </source>
</evidence>
<dbReference type="InterPro" id="IPR011009">
    <property type="entry name" value="Kinase-like_dom_sf"/>
</dbReference>
<dbReference type="SUPFAM" id="SSF56112">
    <property type="entry name" value="Protein kinase-like (PK-like)"/>
    <property type="match status" value="1"/>
</dbReference>
<dbReference type="InterPro" id="IPR017441">
    <property type="entry name" value="Protein_kinase_ATP_BS"/>
</dbReference>
<evidence type="ECO:0000313" key="8">
    <source>
        <dbReference type="EMBL" id="RDE52533.1"/>
    </source>
</evidence>
<evidence type="ECO:0000256" key="4">
    <source>
        <dbReference type="ARBA" id="ARBA00022992"/>
    </source>
</evidence>
<dbReference type="EMBL" id="QPGA01000001">
    <property type="protein sequence ID" value="RDE52533.1"/>
    <property type="molecule type" value="Genomic_DNA"/>
</dbReference>
<dbReference type="Gene3D" id="1.10.510.10">
    <property type="entry name" value="Transferase(Phosphotransferase) domain 1"/>
    <property type="match status" value="1"/>
</dbReference>
<proteinExistence type="predicted"/>
<keyword evidence="1" id="KW-0140">cGMP</keyword>
<keyword evidence="2 5" id="KW-0547">Nucleotide-binding</keyword>
<dbReference type="GO" id="GO:0030553">
    <property type="term" value="F:cGMP binding"/>
    <property type="evidence" value="ECO:0007669"/>
    <property type="project" value="UniProtKB-KW"/>
</dbReference>
<dbReference type="SMART" id="SM00100">
    <property type="entry name" value="cNMP"/>
    <property type="match status" value="1"/>
</dbReference>
<dbReference type="Proteomes" id="UP000253831">
    <property type="component" value="Unassembled WGS sequence"/>
</dbReference>
<keyword evidence="4" id="KW-0142">cGMP-binding</keyword>
<dbReference type="CDD" id="cd14014">
    <property type="entry name" value="STKc_PknB_like"/>
    <property type="match status" value="1"/>
</dbReference>
<dbReference type="AlphaFoldDB" id="A0A369XQV9"/>
<comment type="caution">
    <text evidence="8">The sequence shown here is derived from an EMBL/GenBank/DDBJ whole genome shotgun (WGS) entry which is preliminary data.</text>
</comment>
<feature type="domain" description="Cyclic nucleotide-binding" evidence="7">
    <location>
        <begin position="297"/>
        <end position="394"/>
    </location>
</feature>
<feature type="binding site" evidence="5">
    <location>
        <position position="37"/>
    </location>
    <ligand>
        <name>ATP</name>
        <dbReference type="ChEBI" id="CHEBI:30616"/>
    </ligand>
</feature>
<dbReference type="GO" id="GO:0005737">
    <property type="term" value="C:cytoplasm"/>
    <property type="evidence" value="ECO:0007669"/>
    <property type="project" value="TreeGrafter"/>
</dbReference>
<evidence type="ECO:0000259" key="7">
    <source>
        <dbReference type="PROSITE" id="PS50042"/>
    </source>
</evidence>
<evidence type="ECO:0000256" key="5">
    <source>
        <dbReference type="PROSITE-ProRule" id="PRU10141"/>
    </source>
</evidence>
<dbReference type="CDD" id="cd00038">
    <property type="entry name" value="CAP_ED"/>
    <property type="match status" value="1"/>
</dbReference>
<dbReference type="PROSITE" id="PS00107">
    <property type="entry name" value="PROTEIN_KINASE_ATP"/>
    <property type="match status" value="1"/>
</dbReference>
<dbReference type="PROSITE" id="PS50011">
    <property type="entry name" value="PROTEIN_KINASE_DOM"/>
    <property type="match status" value="1"/>
</dbReference>
<dbReference type="GO" id="GO:0005524">
    <property type="term" value="F:ATP binding"/>
    <property type="evidence" value="ECO:0007669"/>
    <property type="project" value="UniProtKB-UniRule"/>
</dbReference>
<dbReference type="InterPro" id="IPR014710">
    <property type="entry name" value="RmlC-like_jellyroll"/>
</dbReference>
<dbReference type="PROSITE" id="PS50042">
    <property type="entry name" value="CNMP_BINDING_3"/>
    <property type="match status" value="1"/>
</dbReference>
<dbReference type="PROSITE" id="PS00108">
    <property type="entry name" value="PROTEIN_KINASE_ST"/>
    <property type="match status" value="1"/>
</dbReference>
<organism evidence="8 9">
    <name type="scientific">Candidatus Accumulibacter meliphilus</name>
    <dbReference type="NCBI Taxonomy" id="2211374"/>
    <lineage>
        <taxon>Bacteria</taxon>
        <taxon>Pseudomonadati</taxon>
        <taxon>Pseudomonadota</taxon>
        <taxon>Betaproteobacteria</taxon>
        <taxon>Candidatus Accumulibacter</taxon>
    </lineage>
</organism>
<dbReference type="InterPro" id="IPR008271">
    <property type="entry name" value="Ser/Thr_kinase_AS"/>
</dbReference>
<evidence type="ECO:0000256" key="1">
    <source>
        <dbReference type="ARBA" id="ARBA00022535"/>
    </source>
</evidence>
<dbReference type="Pfam" id="PF00027">
    <property type="entry name" value="cNMP_binding"/>
    <property type="match status" value="1"/>
</dbReference>
<keyword evidence="8" id="KW-0723">Serine/threonine-protein kinase</keyword>
<gene>
    <name evidence="8" type="ORF">DVS81_01935</name>
</gene>
<dbReference type="Pfam" id="PF00069">
    <property type="entry name" value="Pkinase"/>
    <property type="match status" value="1"/>
</dbReference>
<dbReference type="SMART" id="SM00220">
    <property type="entry name" value="S_TKc"/>
    <property type="match status" value="1"/>
</dbReference>
<dbReference type="InterPro" id="IPR045269">
    <property type="entry name" value="Atg1-like"/>
</dbReference>
<dbReference type="Gene3D" id="3.30.200.20">
    <property type="entry name" value="Phosphorylase Kinase, domain 1"/>
    <property type="match status" value="1"/>
</dbReference>
<evidence type="ECO:0000256" key="2">
    <source>
        <dbReference type="ARBA" id="ARBA00022741"/>
    </source>
</evidence>
<dbReference type="InterPro" id="IPR000719">
    <property type="entry name" value="Prot_kinase_dom"/>
</dbReference>
<evidence type="ECO:0000259" key="6">
    <source>
        <dbReference type="PROSITE" id="PS50011"/>
    </source>
</evidence>
<dbReference type="InterPro" id="IPR000595">
    <property type="entry name" value="cNMP-bd_dom"/>
</dbReference>
<protein>
    <submittedName>
        <fullName evidence="8">Serine/threonine protein kinase</fullName>
    </submittedName>
</protein>
<dbReference type="InterPro" id="IPR018490">
    <property type="entry name" value="cNMP-bd_dom_sf"/>
</dbReference>
<dbReference type="GO" id="GO:0004674">
    <property type="term" value="F:protein serine/threonine kinase activity"/>
    <property type="evidence" value="ECO:0007669"/>
    <property type="project" value="UniProtKB-KW"/>
</dbReference>
<accession>A0A369XQV9</accession>
<name>A0A369XQV9_9PROT</name>
<keyword evidence="8" id="KW-0418">Kinase</keyword>
<sequence length="449" mass="50388">MTEKIGKYQIIRTLGKGATAVVYLAQDPDADRQVAIKLIRFGKDSAAMSRRLRKIFQTEDAIGRRLNHPNIVKVYDAVVEKDQAYLVMEFVDGGALDRFCSINRLLPMHRVIGIIFKCCLALDHAFHQGVVHRDIKPANILLDADDNPRITDFGLGLNLHKDMGQDSTFVMGVGSPAYMSPEQVKNYPLNHKTDLYSLGVLLFQLLTGRLPYRANNPATLVYKIVNMDAPSVCALNPNLPAGLDAIIKKSLEKDLYSRYRNGAAFAKDLSAVRYQMLDEDQTQQDLTHFERLRRLDFFVEFEDIELWEVLRISRWREISEKVTLIREGDNHRKFGVIIDGFVEVSTNGRVICRLGSSDVIGEMAFLHPTNALRHATVVTLEATLFLEINSAALELASDELRERFNKVLLTNVLGRLREANKVLAKLGQTAVQGSISASSLGLTPPLQLL</sequence>
<reference evidence="8 9" key="1">
    <citation type="submission" date="2018-05" db="EMBL/GenBank/DDBJ databases">
        <title>Integrated omic analyses show evidence that a Ca. Accumulibacter phosphatis strain performs denitrification under micro-aerobic conditions.</title>
        <authorList>
            <person name="Camejo P.Y."/>
            <person name="Katherine M.D."/>
            <person name="Daniel N.R."/>
        </authorList>
    </citation>
    <scope>NUCLEOTIDE SEQUENCE [LARGE SCALE GENOMIC DNA]</scope>
    <source>
        <strain evidence="8">UW-LDO-IC</strain>
    </source>
</reference>
<dbReference type="PANTHER" id="PTHR24348">
    <property type="entry name" value="SERINE/THREONINE-PROTEIN KINASE UNC-51-RELATED"/>
    <property type="match status" value="1"/>
</dbReference>